<proteinExistence type="predicted"/>
<reference evidence="1 2" key="1">
    <citation type="submission" date="2013-08" db="EMBL/GenBank/DDBJ databases">
        <authorList>
            <person name="Weinstock G."/>
            <person name="Sodergren E."/>
            <person name="Wylie T."/>
            <person name="Fulton L."/>
            <person name="Fulton R."/>
            <person name="Fronick C."/>
            <person name="O'Laughlin M."/>
            <person name="Godfrey J."/>
            <person name="Miner T."/>
            <person name="Herter B."/>
            <person name="Appelbaum E."/>
            <person name="Cordes M."/>
            <person name="Lek S."/>
            <person name="Wollam A."/>
            <person name="Pepin K.H."/>
            <person name="Palsikar V.B."/>
            <person name="Mitreva M."/>
            <person name="Wilson R.K."/>
        </authorList>
    </citation>
    <scope>NUCLEOTIDE SEQUENCE [LARGE SCALE GENOMIC DNA]</scope>
    <source>
        <strain evidence="1 2">F0041</strain>
    </source>
</reference>
<sequence length="43" mass="4998">DAINVLLAAAAYNFKRAMRVLLWLIKKISVKFAFTNFTLKYSF</sequence>
<protein>
    <recommendedName>
        <fullName evidence="3">Transposase IS4-like domain-containing protein</fullName>
    </recommendedName>
</protein>
<accession>U2DYK2</accession>
<dbReference type="Proteomes" id="UP000016496">
    <property type="component" value="Unassembled WGS sequence"/>
</dbReference>
<evidence type="ECO:0000313" key="1">
    <source>
        <dbReference type="EMBL" id="ERI86767.1"/>
    </source>
</evidence>
<dbReference type="EMBL" id="AWSV01000049">
    <property type="protein sequence ID" value="ERI86767.1"/>
    <property type="molecule type" value="Genomic_DNA"/>
</dbReference>
<evidence type="ECO:0000313" key="2">
    <source>
        <dbReference type="Proteomes" id="UP000016496"/>
    </source>
</evidence>
<dbReference type="HOGENOM" id="CLU_3225960_0_0_10"/>
<evidence type="ECO:0008006" key="3">
    <source>
        <dbReference type="Google" id="ProtNLM"/>
    </source>
</evidence>
<organism evidence="1 2">
    <name type="scientific">Bacteroides pyogenes F0041</name>
    <dbReference type="NCBI Taxonomy" id="1321819"/>
    <lineage>
        <taxon>Bacteria</taxon>
        <taxon>Pseudomonadati</taxon>
        <taxon>Bacteroidota</taxon>
        <taxon>Bacteroidia</taxon>
        <taxon>Bacteroidales</taxon>
        <taxon>Bacteroidaceae</taxon>
        <taxon>Bacteroides</taxon>
    </lineage>
</organism>
<name>U2DYK2_9BACE</name>
<gene>
    <name evidence="1" type="ORF">HMPREF1981_00769</name>
</gene>
<comment type="caution">
    <text evidence="1">The sequence shown here is derived from an EMBL/GenBank/DDBJ whole genome shotgun (WGS) entry which is preliminary data.</text>
</comment>
<feature type="non-terminal residue" evidence="1">
    <location>
        <position position="1"/>
    </location>
</feature>
<dbReference type="AlphaFoldDB" id="U2DYK2"/>